<dbReference type="Gramene" id="PRQ46875">
    <property type="protein sequence ID" value="PRQ46875"/>
    <property type="gene ID" value="RchiOBHm_Chr2g0093701"/>
</dbReference>
<dbReference type="InterPro" id="IPR044159">
    <property type="entry name" value="IQM"/>
</dbReference>
<dbReference type="EMBL" id="PDCK01000040">
    <property type="protein sequence ID" value="PRQ46875.1"/>
    <property type="molecule type" value="Genomic_DNA"/>
</dbReference>
<dbReference type="GO" id="GO:0005634">
    <property type="term" value="C:nucleus"/>
    <property type="evidence" value="ECO:0007669"/>
    <property type="project" value="UniProtKB-SubCell"/>
</dbReference>
<evidence type="ECO:0000256" key="4">
    <source>
        <dbReference type="ARBA" id="ARBA00023242"/>
    </source>
</evidence>
<keyword evidence="6" id="KW-1185">Reference proteome</keyword>
<accession>A0A2P6RKC9</accession>
<evidence type="ECO:0000256" key="3">
    <source>
        <dbReference type="ARBA" id="ARBA00022490"/>
    </source>
</evidence>
<dbReference type="GO" id="GO:0005737">
    <property type="term" value="C:cytoplasm"/>
    <property type="evidence" value="ECO:0007669"/>
    <property type="project" value="UniProtKB-SubCell"/>
</dbReference>
<comment type="subcellular location">
    <subcellularLocation>
        <location evidence="2">Cytoplasm</location>
    </subcellularLocation>
    <subcellularLocation>
        <location evidence="1">Nucleus</location>
    </subcellularLocation>
</comment>
<dbReference type="PANTHER" id="PTHR31250:SF27">
    <property type="entry name" value="IQ DOMAIN-CONTAINING PROTEIN IQM5"/>
    <property type="match status" value="1"/>
</dbReference>
<dbReference type="PANTHER" id="PTHR31250">
    <property type="entry name" value="IQ DOMAIN-CONTAINING PROTEIN IQM3"/>
    <property type="match status" value="1"/>
</dbReference>
<dbReference type="AlphaFoldDB" id="A0A2P6RKC9"/>
<proteinExistence type="predicted"/>
<keyword evidence="4" id="KW-0539">Nucleus</keyword>
<comment type="caution">
    <text evidence="5">The sequence shown here is derived from an EMBL/GenBank/DDBJ whole genome shotgun (WGS) entry which is preliminary data.</text>
</comment>
<evidence type="ECO:0000256" key="1">
    <source>
        <dbReference type="ARBA" id="ARBA00004123"/>
    </source>
</evidence>
<gene>
    <name evidence="5" type="ORF">RchiOBHm_Chr2g0093701</name>
</gene>
<name>A0A2P6RKC9_ROSCH</name>
<evidence type="ECO:0000313" key="6">
    <source>
        <dbReference type="Proteomes" id="UP000238479"/>
    </source>
</evidence>
<sequence>MSFSNVESNQLDGGLNNALSEPAILFLPRLVRELDAAAVKIQKFTRVIELEETLQIVQWWRDTLDSPAGAKELWWKTLDSAALKQSSVSLFNVEKSETAVSRWARARTRAAKIGKGFSKDEKAQMLALQHWLEAIDPHATGMDTIYISIMICGLKVRAVSLSSTGKLDVGDGKKINLERCSRTALQRQCIEYLGPKERKSHEVVVENGKLMYKQSRMLVNSSEGSKSIFVLSTTRALYVVQKKKGQFDHSSFLSGGATTSAGRLVAHDGVLEAFWPYSDHYHPTEEKSLEFISFLQDNHVDLTNVKVNVRMAIIIVSLDFPLNDATLLWNIEQIFGTLAMHC</sequence>
<keyword evidence="3" id="KW-0963">Cytoplasm</keyword>
<evidence type="ECO:0000256" key="2">
    <source>
        <dbReference type="ARBA" id="ARBA00004496"/>
    </source>
</evidence>
<reference evidence="5 6" key="1">
    <citation type="journal article" date="2018" name="Nat. Genet.">
        <title>The Rosa genome provides new insights in the design of modern roses.</title>
        <authorList>
            <person name="Bendahmane M."/>
        </authorList>
    </citation>
    <scope>NUCLEOTIDE SEQUENCE [LARGE SCALE GENOMIC DNA]</scope>
    <source>
        <strain evidence="6">cv. Old Blush</strain>
    </source>
</reference>
<organism evidence="5 6">
    <name type="scientific">Rosa chinensis</name>
    <name type="common">China rose</name>
    <dbReference type="NCBI Taxonomy" id="74649"/>
    <lineage>
        <taxon>Eukaryota</taxon>
        <taxon>Viridiplantae</taxon>
        <taxon>Streptophyta</taxon>
        <taxon>Embryophyta</taxon>
        <taxon>Tracheophyta</taxon>
        <taxon>Spermatophyta</taxon>
        <taxon>Magnoliopsida</taxon>
        <taxon>eudicotyledons</taxon>
        <taxon>Gunneridae</taxon>
        <taxon>Pentapetalae</taxon>
        <taxon>rosids</taxon>
        <taxon>fabids</taxon>
        <taxon>Rosales</taxon>
        <taxon>Rosaceae</taxon>
        <taxon>Rosoideae</taxon>
        <taxon>Rosoideae incertae sedis</taxon>
        <taxon>Rosa</taxon>
    </lineage>
</organism>
<evidence type="ECO:0000313" key="5">
    <source>
        <dbReference type="EMBL" id="PRQ46875.1"/>
    </source>
</evidence>
<dbReference type="OMA" id="ICHWLEA"/>
<protein>
    <submittedName>
        <fullName evidence="5">Uncharacterized protein</fullName>
    </submittedName>
</protein>
<dbReference type="Proteomes" id="UP000238479">
    <property type="component" value="Chromosome 2"/>
</dbReference>